<gene>
    <name evidence="2" type="primary">drp</name>
</gene>
<evidence type="ECO:0000256" key="1">
    <source>
        <dbReference type="SAM" id="MobiDB-lite"/>
    </source>
</evidence>
<feature type="region of interest" description="Disordered" evidence="1">
    <location>
        <begin position="20"/>
        <end position="62"/>
    </location>
</feature>
<evidence type="ECO:0000313" key="2">
    <source>
        <dbReference type="EMBL" id="BAJ11784.1"/>
    </source>
</evidence>
<reference evidence="2" key="1">
    <citation type="submission" date="2010-07" db="EMBL/GenBank/DDBJ databases">
        <title>Identification of Dehydration Responsive Protein (drp) from different jute species.</title>
        <authorList>
            <person name="Sharmin S."/>
            <person name="Moosa M.M."/>
            <person name="Kabir I."/>
            <person name="Islam M.S."/>
            <person name="Akther A."/>
            <person name="Khan H."/>
        </authorList>
    </citation>
    <scope>NUCLEOTIDE SEQUENCE</scope>
</reference>
<proteinExistence type="evidence at transcript level"/>
<name>E1CJ65_9ROSI</name>
<organism evidence="2">
    <name type="scientific">Corchorus olitorius</name>
    <dbReference type="NCBI Taxonomy" id="93759"/>
    <lineage>
        <taxon>Eukaryota</taxon>
        <taxon>Viridiplantae</taxon>
        <taxon>Streptophyta</taxon>
        <taxon>Embryophyta</taxon>
        <taxon>Tracheophyta</taxon>
        <taxon>Spermatophyta</taxon>
        <taxon>Magnoliopsida</taxon>
        <taxon>eudicotyledons</taxon>
        <taxon>Gunneridae</taxon>
        <taxon>Pentapetalae</taxon>
        <taxon>rosids</taxon>
        <taxon>malvids</taxon>
        <taxon>Malvales</taxon>
        <taxon>Malvaceae</taxon>
        <taxon>Grewioideae</taxon>
        <taxon>Apeibeae</taxon>
        <taxon>Corchorus</taxon>
    </lineage>
</organism>
<dbReference type="EMBL" id="AB571594">
    <property type="protein sequence ID" value="BAJ11784.1"/>
    <property type="molecule type" value="mRNA"/>
</dbReference>
<feature type="compositionally biased region" description="Polar residues" evidence="1">
    <location>
        <begin position="131"/>
        <end position="143"/>
    </location>
</feature>
<feature type="non-terminal residue" evidence="2">
    <location>
        <position position="215"/>
    </location>
</feature>
<feature type="region of interest" description="Disordered" evidence="1">
    <location>
        <begin position="128"/>
        <end position="148"/>
    </location>
</feature>
<accession>E1CJ65</accession>
<sequence>MVGERSVSLRRCLVKDAGGIRSANADMSSDNAGEKPAAVSPRFPVQRSSEQGESAPKARQRCVADGKQVNIPAPSYDAMGGRIAEGCPTVGIVSFWFKKVLRQIRARNSRDRDERLYAAKQSEVVPRKASKLQSYETVPQTDTGGRDEYSKALAENSVEGTRTSVPVTAGKVLRMRILGLASDGRSNTFTRYDSVCIHTSPTSCRLSFDEDLSGL</sequence>
<protein>
    <submittedName>
        <fullName evidence="2">Dehydration responsive protein</fullName>
    </submittedName>
</protein>
<dbReference type="AlphaFoldDB" id="E1CJ65"/>